<keyword evidence="4" id="KW-0436">Ligase</keyword>
<feature type="domain" description="AMP-dependent synthetase/ligase" evidence="3">
    <location>
        <begin position="49"/>
        <end position="213"/>
    </location>
</feature>
<dbReference type="PANTHER" id="PTHR24096">
    <property type="entry name" value="LONG-CHAIN-FATTY-ACID--COA LIGASE"/>
    <property type="match status" value="1"/>
</dbReference>
<evidence type="ECO:0000256" key="2">
    <source>
        <dbReference type="ARBA" id="ARBA00023140"/>
    </source>
</evidence>
<keyword evidence="2" id="KW-0576">Peroxisome</keyword>
<dbReference type="Gene3D" id="3.40.50.980">
    <property type="match status" value="1"/>
</dbReference>
<dbReference type="GO" id="GO:0005777">
    <property type="term" value="C:peroxisome"/>
    <property type="evidence" value="ECO:0007669"/>
    <property type="project" value="UniProtKB-SubCell"/>
</dbReference>
<organism evidence="4 5">
    <name type="scientific">Orchesella cincta</name>
    <name type="common">Springtail</name>
    <name type="synonym">Podura cincta</name>
    <dbReference type="NCBI Taxonomy" id="48709"/>
    <lineage>
        <taxon>Eukaryota</taxon>
        <taxon>Metazoa</taxon>
        <taxon>Ecdysozoa</taxon>
        <taxon>Arthropoda</taxon>
        <taxon>Hexapoda</taxon>
        <taxon>Collembola</taxon>
        <taxon>Entomobryomorpha</taxon>
        <taxon>Entomobryoidea</taxon>
        <taxon>Orchesellidae</taxon>
        <taxon>Orchesellinae</taxon>
        <taxon>Orchesella</taxon>
    </lineage>
</organism>
<evidence type="ECO:0000313" key="4">
    <source>
        <dbReference type="EMBL" id="ODM98593.1"/>
    </source>
</evidence>
<dbReference type="OrthoDB" id="10253869at2759"/>
<accession>A0A1D2MZX4</accession>
<dbReference type="GO" id="GO:0016405">
    <property type="term" value="F:CoA-ligase activity"/>
    <property type="evidence" value="ECO:0007669"/>
    <property type="project" value="TreeGrafter"/>
</dbReference>
<dbReference type="Proteomes" id="UP000094527">
    <property type="component" value="Unassembled WGS sequence"/>
</dbReference>
<evidence type="ECO:0000256" key="1">
    <source>
        <dbReference type="ARBA" id="ARBA00004275"/>
    </source>
</evidence>
<evidence type="ECO:0000313" key="5">
    <source>
        <dbReference type="Proteomes" id="UP000094527"/>
    </source>
</evidence>
<comment type="subcellular location">
    <subcellularLocation>
        <location evidence="1">Peroxisome</location>
    </subcellularLocation>
</comment>
<dbReference type="AlphaFoldDB" id="A0A1D2MZX4"/>
<comment type="caution">
    <text evidence="4">The sequence shown here is derived from an EMBL/GenBank/DDBJ whole genome shotgun (WGS) entry which is preliminary data.</text>
</comment>
<dbReference type="PANTHER" id="PTHR24096:SF422">
    <property type="entry name" value="BCDNA.GH02901"/>
    <property type="match status" value="1"/>
</dbReference>
<dbReference type="InterPro" id="IPR000873">
    <property type="entry name" value="AMP-dep_synth/lig_dom"/>
</dbReference>
<protein>
    <submittedName>
        <fullName evidence="4">4-coumarate--CoA ligase 1</fullName>
    </submittedName>
</protein>
<dbReference type="Pfam" id="PF00501">
    <property type="entry name" value="AMP-binding"/>
    <property type="match status" value="1"/>
</dbReference>
<dbReference type="EMBL" id="LJIJ01000341">
    <property type="protein sequence ID" value="ODM98593.1"/>
    <property type="molecule type" value="Genomic_DNA"/>
</dbReference>
<keyword evidence="5" id="KW-1185">Reference proteome</keyword>
<name>A0A1D2MZX4_ORCCI</name>
<dbReference type="OMA" id="HASHERN"/>
<sequence>MASIVKNSRFLTRLLVRQPKVFPRVFSNRFFHKTGGVSQISASNIVTGKRPMDPAFECGISGRKYTHGMINKLSRCFGAALKQHGLKRHDVVCLLLPNVPEYPIAILGALEASLVVSPINPGYQPAEIANQVNDSEAKVIITLSQLVPTVREVQKLSSSLKSIIVIGDTVDGCHSFSEMVKVNSQGVEFAKGSQFDTTEEIALLPYSSGTTGKYSLNVSDTKRSLL</sequence>
<gene>
    <name evidence="4" type="ORF">Ocin01_08112</name>
</gene>
<dbReference type="SUPFAM" id="SSF56801">
    <property type="entry name" value="Acetyl-CoA synthetase-like"/>
    <property type="match status" value="1"/>
</dbReference>
<dbReference type="STRING" id="48709.A0A1D2MZX4"/>
<proteinExistence type="predicted"/>
<evidence type="ECO:0000259" key="3">
    <source>
        <dbReference type="Pfam" id="PF00501"/>
    </source>
</evidence>
<reference evidence="4 5" key="1">
    <citation type="journal article" date="2016" name="Genome Biol. Evol.">
        <title>Gene Family Evolution Reflects Adaptation to Soil Environmental Stressors in the Genome of the Collembolan Orchesella cincta.</title>
        <authorList>
            <person name="Faddeeva-Vakhrusheva A."/>
            <person name="Derks M.F."/>
            <person name="Anvar S.Y."/>
            <person name="Agamennone V."/>
            <person name="Suring W."/>
            <person name="Smit S."/>
            <person name="van Straalen N.M."/>
            <person name="Roelofs D."/>
        </authorList>
    </citation>
    <scope>NUCLEOTIDE SEQUENCE [LARGE SCALE GENOMIC DNA]</scope>
    <source>
        <tissue evidence="4">Mixed pool</tissue>
    </source>
</reference>